<name>A0A6B3SST3_9BURK</name>
<dbReference type="GO" id="GO:0000976">
    <property type="term" value="F:transcription cis-regulatory region binding"/>
    <property type="evidence" value="ECO:0007669"/>
    <property type="project" value="TreeGrafter"/>
</dbReference>
<dbReference type="Gene3D" id="3.40.190.290">
    <property type="match status" value="1"/>
</dbReference>
<comment type="caution">
    <text evidence="7">The sequence shown here is derived from an EMBL/GenBank/DDBJ whole genome shotgun (WGS) entry which is preliminary data.</text>
</comment>
<gene>
    <name evidence="7" type="ORF">G3574_23300</name>
</gene>
<dbReference type="RefSeq" id="WP_163967947.1">
    <property type="nucleotide sequence ID" value="NZ_JAAIVB010000078.1"/>
</dbReference>
<dbReference type="Proteomes" id="UP000482155">
    <property type="component" value="Unassembled WGS sequence"/>
</dbReference>
<dbReference type="Pfam" id="PF00126">
    <property type="entry name" value="HTH_1"/>
    <property type="match status" value="1"/>
</dbReference>
<evidence type="ECO:0000256" key="4">
    <source>
        <dbReference type="ARBA" id="ARBA00023163"/>
    </source>
</evidence>
<protein>
    <submittedName>
        <fullName evidence="7">LysR family transcriptional regulator</fullName>
    </submittedName>
</protein>
<dbReference type="GO" id="GO:0003700">
    <property type="term" value="F:DNA-binding transcription factor activity"/>
    <property type="evidence" value="ECO:0007669"/>
    <property type="project" value="InterPro"/>
</dbReference>
<dbReference type="PRINTS" id="PR00039">
    <property type="entry name" value="HTHLYSR"/>
</dbReference>
<evidence type="ECO:0000259" key="6">
    <source>
        <dbReference type="PROSITE" id="PS50931"/>
    </source>
</evidence>
<reference evidence="7 8" key="1">
    <citation type="submission" date="2020-02" db="EMBL/GenBank/DDBJ databases">
        <authorList>
            <person name="Kim M.K."/>
        </authorList>
    </citation>
    <scope>NUCLEOTIDE SEQUENCE [LARGE SCALE GENOMIC DNA]</scope>
    <source>
        <strain evidence="7 8">17J57-3</strain>
    </source>
</reference>
<dbReference type="AlphaFoldDB" id="A0A6B3SST3"/>
<keyword evidence="8" id="KW-1185">Reference proteome</keyword>
<dbReference type="SUPFAM" id="SSF46785">
    <property type="entry name" value="Winged helix' DNA-binding domain"/>
    <property type="match status" value="1"/>
</dbReference>
<dbReference type="PROSITE" id="PS50931">
    <property type="entry name" value="HTH_LYSR"/>
    <property type="match status" value="1"/>
</dbReference>
<dbReference type="Gene3D" id="1.10.10.10">
    <property type="entry name" value="Winged helix-like DNA-binding domain superfamily/Winged helix DNA-binding domain"/>
    <property type="match status" value="1"/>
</dbReference>
<feature type="compositionally biased region" description="Polar residues" evidence="5">
    <location>
        <begin position="336"/>
        <end position="345"/>
    </location>
</feature>
<evidence type="ECO:0000256" key="3">
    <source>
        <dbReference type="ARBA" id="ARBA00023125"/>
    </source>
</evidence>
<dbReference type="PANTHER" id="PTHR30126">
    <property type="entry name" value="HTH-TYPE TRANSCRIPTIONAL REGULATOR"/>
    <property type="match status" value="1"/>
</dbReference>
<accession>A0A6B3SST3</accession>
<dbReference type="InterPro" id="IPR036390">
    <property type="entry name" value="WH_DNA-bd_sf"/>
</dbReference>
<dbReference type="InterPro" id="IPR005119">
    <property type="entry name" value="LysR_subst-bd"/>
</dbReference>
<dbReference type="InterPro" id="IPR036388">
    <property type="entry name" value="WH-like_DNA-bd_sf"/>
</dbReference>
<organism evidence="7 8">
    <name type="scientific">Noviherbaspirillum galbum</name>
    <dbReference type="NCBI Taxonomy" id="2709383"/>
    <lineage>
        <taxon>Bacteria</taxon>
        <taxon>Pseudomonadati</taxon>
        <taxon>Pseudomonadota</taxon>
        <taxon>Betaproteobacteria</taxon>
        <taxon>Burkholderiales</taxon>
        <taxon>Oxalobacteraceae</taxon>
        <taxon>Noviherbaspirillum</taxon>
    </lineage>
</organism>
<keyword evidence="4" id="KW-0804">Transcription</keyword>
<evidence type="ECO:0000256" key="2">
    <source>
        <dbReference type="ARBA" id="ARBA00023015"/>
    </source>
</evidence>
<keyword evidence="2" id="KW-0805">Transcription regulation</keyword>
<evidence type="ECO:0000313" key="7">
    <source>
        <dbReference type="EMBL" id="NEX64020.1"/>
    </source>
</evidence>
<evidence type="ECO:0000256" key="1">
    <source>
        <dbReference type="ARBA" id="ARBA00009437"/>
    </source>
</evidence>
<dbReference type="EMBL" id="JAAIVB010000078">
    <property type="protein sequence ID" value="NEX64020.1"/>
    <property type="molecule type" value="Genomic_DNA"/>
</dbReference>
<comment type="similarity">
    <text evidence="1">Belongs to the LysR transcriptional regulatory family.</text>
</comment>
<dbReference type="PANTHER" id="PTHR30126:SF88">
    <property type="entry name" value="TRANSCRIPTIONAL REGULATOR-RELATED"/>
    <property type="match status" value="1"/>
</dbReference>
<dbReference type="Pfam" id="PF03466">
    <property type="entry name" value="LysR_substrate"/>
    <property type="match status" value="1"/>
</dbReference>
<dbReference type="InterPro" id="IPR000847">
    <property type="entry name" value="LysR_HTH_N"/>
</dbReference>
<evidence type="ECO:0000313" key="8">
    <source>
        <dbReference type="Proteomes" id="UP000482155"/>
    </source>
</evidence>
<feature type="domain" description="HTH lysR-type" evidence="6">
    <location>
        <begin position="35"/>
        <end position="92"/>
    </location>
</feature>
<feature type="region of interest" description="Disordered" evidence="5">
    <location>
        <begin position="326"/>
        <end position="345"/>
    </location>
</feature>
<proteinExistence type="inferred from homology"/>
<dbReference type="SUPFAM" id="SSF53850">
    <property type="entry name" value="Periplasmic binding protein-like II"/>
    <property type="match status" value="1"/>
</dbReference>
<keyword evidence="3" id="KW-0238">DNA-binding</keyword>
<sequence>MKPNNNTPSCLLGLQLNETGALRGRRLYDARSLHVSLRQLRMLHAVVDCNGFTGAANHLHLSQSAISYSIAKLQEQLGVCLLKVEGRKAYVTEEGRTLLERSRNLMHEALELEVLAEKLRDGLGSEVRLVVDGNFPNKLLMWALRQFDKEAGHTQVALKEAGPAEAENLLRDHGAHLAISSNVPRGFAADPLIFIEMIAVAHPMHPLFQLHRALTVQDLENQVEVVVSGSVTPPLASRRNSARRVPPWHVSGIDRAINALSEGFGYAWLPRHHLEPLLQKHSLRMLPLEGIAAQTSMLHLVYCNPIRLHAGARKLAEILQDISGESSHGQVGAASNGDQGTASLP</sequence>
<evidence type="ECO:0000256" key="5">
    <source>
        <dbReference type="SAM" id="MobiDB-lite"/>
    </source>
</evidence>